<comment type="caution">
    <text evidence="3">The sequence shown here is derived from an EMBL/GenBank/DDBJ whole genome shotgun (WGS) entry which is preliminary data.</text>
</comment>
<dbReference type="Proteomes" id="UP000789390">
    <property type="component" value="Unassembled WGS sequence"/>
</dbReference>
<dbReference type="Pfam" id="PF00078">
    <property type="entry name" value="RVT_1"/>
    <property type="match status" value="1"/>
</dbReference>
<keyword evidence="4" id="KW-1185">Reference proteome</keyword>
<dbReference type="InterPro" id="IPR036691">
    <property type="entry name" value="Endo/exonu/phosph_ase_sf"/>
</dbReference>
<feature type="compositionally biased region" description="Polar residues" evidence="1">
    <location>
        <begin position="87"/>
        <end position="96"/>
    </location>
</feature>
<organism evidence="3 4">
    <name type="scientific">Daphnia galeata</name>
    <dbReference type="NCBI Taxonomy" id="27404"/>
    <lineage>
        <taxon>Eukaryota</taxon>
        <taxon>Metazoa</taxon>
        <taxon>Ecdysozoa</taxon>
        <taxon>Arthropoda</taxon>
        <taxon>Crustacea</taxon>
        <taxon>Branchiopoda</taxon>
        <taxon>Diplostraca</taxon>
        <taxon>Cladocera</taxon>
        <taxon>Anomopoda</taxon>
        <taxon>Daphniidae</taxon>
        <taxon>Daphnia</taxon>
    </lineage>
</organism>
<reference evidence="3" key="1">
    <citation type="submission" date="2021-11" db="EMBL/GenBank/DDBJ databases">
        <authorList>
            <person name="Schell T."/>
        </authorList>
    </citation>
    <scope>NUCLEOTIDE SEQUENCE</scope>
    <source>
        <strain evidence="3">M5</strain>
    </source>
</reference>
<sequence length="1578" mass="174604">MPVSRSPPGPAINMSQSDGGDISVSDSASKPKQTCHFCSKGYNGKKDSKFCSVPCFQQHQKAISKNAPLLANSLIQGINQAVESDIFSTPKNSSPKAVNKSKRPLSADSSQDELMLMSGPKKVRYEKLSSFTDGLELSQLDSLSKEEITSKLHAVLDFAKTQTERISKLEAELVDVKLAFADSMTLRYINQRSAPKATLPSPDPTLPAVPSYSQAVRGHQAPVLMASYASSAKPADRISLAGVEELLGSTGGGPIPASVRQKDDKIFVRLADPADLERAKSILETKAGPDSNNVFNSVSRPTKLYPAVALFVNLSFIPNLKEELMLRNSGLKGKIESVSQLFSKPGSQKGHIKILFNCKETRDIALAVGEGMATYKALVVLQTQAVVNAQALILLATVPVNRGSVLIAKELTNLTSSSKSRDFKSLKCLQINLRHSKIASASLAQVIFDLDIDLVLIQEPYAFSATHPVIPNVPTGYSTFHALTKDHAYGSAIIARDLIATKFNLKNRHFDNHVACVELTTDDGPLYFCSLYLRPSEPAFLSSATTIFDSIGSTKASWSFLSIPSLSDHPYIFFEVNSVKPVPPKAKCTNPPLPKLCSINQVFFNELLLKESKHWNEPLCLPSISEIEELVDKISFSIGKCAKLSKTPRISQIASCNMPWWSDELRLLRNSARHCHRILSKSNTNNNRSNYKNARSIYQKALRSAKNKSFAEFRTAATTTDTFKALSEFTNKKKTISLPDTLIINGIPTSDPSTIINGCADHFFPSPMQSSCYHDDLEANCNTKLVEAMADSIPPITNWELDAAIASLNTKSAAGFDGLTTAMVLHCLPIIKPYLMLILNACIAHSFFPEKWKISKVNIIGKPNKHSYSDLQSFRPISLAGSFSKILEKIILGRLQWLAKSQDWLSPDQHGFRSGKSTETAVHSLVTGIENGFSAKEVTACAFLDIKSAFDSAWHPAIVTALFNKSCPIYLIKIIRDFLTGRKAVLTTHGISITIPVNLGCPQGGVLSPFLWIVLIDDILRLSFPFPYKILAYADDLTISTTHLSPTQACLNLQIVCDSVNQKLRDIKLNLNALKTVLMIFSKRRTKLPKFTLIVNGNQIHPSETATLLGLIMDPQLKWSYHIKAKCVSAKRALFAVNNCIRNSWGSDHNKLRFLYTTAVEPILTYGCAIWVSALKRKAIVRQLRSFQRTVGLLLTKSFKTASTESIILLSNITPIDHVIIRNAACSLLSNRDDPFTPSSYHFLNNSLPELAIIEKSDKSESPFSGSLPPWDLGFNISFLPKHIVVPLLPSDENTVHIFSVNTQSSGLTASGIVVTNHTGVISTQNFSFKTNKTKYNSRLAFQKAIGIALSLSHTESIIDIFLQSSKDINFIKPSVKHSTLDSDNFTILTSIRGRINFYFGLHEHMAGYEFAREASGKSSPPEIVKFPPSKADNKGDIESLLFSIWDREWSSSQKGETTRNFFPNVKAARILMTKRPSNKITQILTGHCVLNAHQHRFGFIEDPSCSCGEPLESLHHFLFFCPTYNVIRKVFRDISLEVYNIWPPELSMIPRSETLWRAMKSFVVNSKRIDTYSQLRK</sequence>
<dbReference type="InterPro" id="IPR000477">
    <property type="entry name" value="RT_dom"/>
</dbReference>
<dbReference type="OrthoDB" id="5419617at2759"/>
<dbReference type="Gene3D" id="3.60.10.10">
    <property type="entry name" value="Endonuclease/exonuclease/phosphatase"/>
    <property type="match status" value="1"/>
</dbReference>
<gene>
    <name evidence="3" type="ORF">DGAL_LOCUS4538</name>
</gene>
<dbReference type="SUPFAM" id="SSF56672">
    <property type="entry name" value="DNA/RNA polymerases"/>
    <property type="match status" value="1"/>
</dbReference>
<feature type="region of interest" description="Disordered" evidence="1">
    <location>
        <begin position="87"/>
        <end position="111"/>
    </location>
</feature>
<evidence type="ECO:0000313" key="3">
    <source>
        <dbReference type="EMBL" id="CAH0102149.1"/>
    </source>
</evidence>
<dbReference type="GO" id="GO:0071897">
    <property type="term" value="P:DNA biosynthetic process"/>
    <property type="evidence" value="ECO:0007669"/>
    <property type="project" value="UniProtKB-ARBA"/>
</dbReference>
<dbReference type="CDD" id="cd01650">
    <property type="entry name" value="RT_nLTR_like"/>
    <property type="match status" value="1"/>
</dbReference>
<protein>
    <recommendedName>
        <fullName evidence="2">Reverse transcriptase domain-containing protein</fullName>
    </recommendedName>
</protein>
<evidence type="ECO:0000256" key="1">
    <source>
        <dbReference type="SAM" id="MobiDB-lite"/>
    </source>
</evidence>
<feature type="compositionally biased region" description="Pro residues" evidence="1">
    <location>
        <begin position="1"/>
        <end position="10"/>
    </location>
</feature>
<dbReference type="PANTHER" id="PTHR19446">
    <property type="entry name" value="REVERSE TRANSCRIPTASES"/>
    <property type="match status" value="1"/>
</dbReference>
<evidence type="ECO:0000313" key="4">
    <source>
        <dbReference type="Proteomes" id="UP000789390"/>
    </source>
</evidence>
<dbReference type="EMBL" id="CAKKLH010000074">
    <property type="protein sequence ID" value="CAH0102149.1"/>
    <property type="molecule type" value="Genomic_DNA"/>
</dbReference>
<evidence type="ECO:0000259" key="2">
    <source>
        <dbReference type="PROSITE" id="PS50878"/>
    </source>
</evidence>
<accession>A0A8J2RD60</accession>
<feature type="compositionally biased region" description="Polar residues" evidence="1">
    <location>
        <begin position="13"/>
        <end position="32"/>
    </location>
</feature>
<feature type="domain" description="Reverse transcriptase" evidence="2">
    <location>
        <begin position="841"/>
        <end position="1113"/>
    </location>
</feature>
<name>A0A8J2RD60_9CRUS</name>
<proteinExistence type="predicted"/>
<feature type="region of interest" description="Disordered" evidence="1">
    <location>
        <begin position="1"/>
        <end position="32"/>
    </location>
</feature>
<dbReference type="SUPFAM" id="SSF56219">
    <property type="entry name" value="DNase I-like"/>
    <property type="match status" value="1"/>
</dbReference>
<dbReference type="InterPro" id="IPR043502">
    <property type="entry name" value="DNA/RNA_pol_sf"/>
</dbReference>
<dbReference type="PROSITE" id="PS50878">
    <property type="entry name" value="RT_POL"/>
    <property type="match status" value="1"/>
</dbReference>